<dbReference type="GO" id="GO:0040029">
    <property type="term" value="P:epigenetic regulation of gene expression"/>
    <property type="evidence" value="ECO:0007669"/>
    <property type="project" value="TreeGrafter"/>
</dbReference>
<dbReference type="EMBL" id="LAZR01004956">
    <property type="protein sequence ID" value="KKN04125.1"/>
    <property type="molecule type" value="Genomic_DNA"/>
</dbReference>
<dbReference type="SUPFAM" id="SSF52768">
    <property type="entry name" value="Arginase/deacetylase"/>
    <property type="match status" value="1"/>
</dbReference>
<dbReference type="InterPro" id="IPR037138">
    <property type="entry name" value="His_deacetylse_dom_sf"/>
</dbReference>
<dbReference type="InterPro" id="IPR023801">
    <property type="entry name" value="His_deacetylse_dom"/>
</dbReference>
<comment type="caution">
    <text evidence="2">The sequence shown here is derived from an EMBL/GenBank/DDBJ whole genome shotgun (WGS) entry which is preliminary data.</text>
</comment>
<protein>
    <recommendedName>
        <fullName evidence="1">Histone deacetylase domain-containing protein</fullName>
    </recommendedName>
</protein>
<dbReference type="AlphaFoldDB" id="A0A0F9M9J8"/>
<evidence type="ECO:0000259" key="1">
    <source>
        <dbReference type="Pfam" id="PF00850"/>
    </source>
</evidence>
<organism evidence="2">
    <name type="scientific">marine sediment metagenome</name>
    <dbReference type="NCBI Taxonomy" id="412755"/>
    <lineage>
        <taxon>unclassified sequences</taxon>
        <taxon>metagenomes</taxon>
        <taxon>ecological metagenomes</taxon>
    </lineage>
</organism>
<reference evidence="2" key="1">
    <citation type="journal article" date="2015" name="Nature">
        <title>Complex archaea that bridge the gap between prokaryotes and eukaryotes.</title>
        <authorList>
            <person name="Spang A."/>
            <person name="Saw J.H."/>
            <person name="Jorgensen S.L."/>
            <person name="Zaremba-Niedzwiedzka K."/>
            <person name="Martijn J."/>
            <person name="Lind A.E."/>
            <person name="van Eijk R."/>
            <person name="Schleper C."/>
            <person name="Guy L."/>
            <person name="Ettema T.J."/>
        </authorList>
    </citation>
    <scope>NUCLEOTIDE SEQUENCE</scope>
</reference>
<dbReference type="Pfam" id="PF00850">
    <property type="entry name" value="Hist_deacetyl"/>
    <property type="match status" value="1"/>
</dbReference>
<dbReference type="PANTHER" id="PTHR10625">
    <property type="entry name" value="HISTONE DEACETYLASE HDAC1-RELATED"/>
    <property type="match status" value="1"/>
</dbReference>
<dbReference type="InterPro" id="IPR000286">
    <property type="entry name" value="HDACs"/>
</dbReference>
<dbReference type="GO" id="GO:0004407">
    <property type="term" value="F:histone deacetylase activity"/>
    <property type="evidence" value="ECO:0007669"/>
    <property type="project" value="TreeGrafter"/>
</dbReference>
<evidence type="ECO:0000313" key="2">
    <source>
        <dbReference type="EMBL" id="KKN04125.1"/>
    </source>
</evidence>
<dbReference type="Gene3D" id="3.40.800.20">
    <property type="entry name" value="Histone deacetylase domain"/>
    <property type="match status" value="1"/>
</dbReference>
<accession>A0A0F9M9J8</accession>
<dbReference type="PRINTS" id="PR01270">
    <property type="entry name" value="HDASUPER"/>
</dbReference>
<sequence length="256" mass="28862">MKIVFHERYFNSNYAMDPAAEPGRLDGIVDLLSKRKEFEFIKPGPAKKEDILRAHSERHYSYIKREPLLFELASLAAGGSILAAEEGYNGSPTFAVIRPPGHHASADSCWGFCYFNNISISLLKLFSEGKITSAFVLDFDLHTGDGNLNILKNRNDGFLVKILNPNSSENANYIKEVENFMKDSKNIDVFAASAGFDEGIEDWGNKLYPEDYYELGNLMKIYSEKLCEGRRFALLEGGYNHEVLPKNVDSFCQGFK</sequence>
<name>A0A0F9M9J8_9ZZZZ</name>
<gene>
    <name evidence="2" type="ORF">LCGC14_1100640</name>
</gene>
<dbReference type="InterPro" id="IPR023696">
    <property type="entry name" value="Ureohydrolase_dom_sf"/>
</dbReference>
<feature type="domain" description="Histone deacetylase" evidence="1">
    <location>
        <begin position="21"/>
        <end position="160"/>
    </location>
</feature>
<proteinExistence type="predicted"/>